<dbReference type="EMBL" id="ML995865">
    <property type="protein sequence ID" value="KAF2766856.1"/>
    <property type="molecule type" value="Genomic_DNA"/>
</dbReference>
<protein>
    <recommendedName>
        <fullName evidence="3">SprT-like domain-containing protein</fullName>
    </recommendedName>
</protein>
<dbReference type="Proteomes" id="UP000799436">
    <property type="component" value="Unassembled WGS sequence"/>
</dbReference>
<evidence type="ECO:0000313" key="1">
    <source>
        <dbReference type="EMBL" id="KAF2766856.1"/>
    </source>
</evidence>
<dbReference type="OrthoDB" id="5236983at2759"/>
<evidence type="ECO:0008006" key="3">
    <source>
        <dbReference type="Google" id="ProtNLM"/>
    </source>
</evidence>
<gene>
    <name evidence="1" type="ORF">EJ03DRAFT_353621</name>
</gene>
<evidence type="ECO:0000313" key="2">
    <source>
        <dbReference type="Proteomes" id="UP000799436"/>
    </source>
</evidence>
<organism evidence="1 2">
    <name type="scientific">Teratosphaeria nubilosa</name>
    <dbReference type="NCBI Taxonomy" id="161662"/>
    <lineage>
        <taxon>Eukaryota</taxon>
        <taxon>Fungi</taxon>
        <taxon>Dikarya</taxon>
        <taxon>Ascomycota</taxon>
        <taxon>Pezizomycotina</taxon>
        <taxon>Dothideomycetes</taxon>
        <taxon>Dothideomycetidae</taxon>
        <taxon>Mycosphaerellales</taxon>
        <taxon>Teratosphaeriaceae</taxon>
        <taxon>Teratosphaeria</taxon>
    </lineage>
</organism>
<name>A0A6G1L1U5_9PEZI</name>
<dbReference type="AlphaFoldDB" id="A0A6G1L1U5"/>
<accession>A0A6G1L1U5</accession>
<keyword evidence="2" id="KW-1185">Reference proteome</keyword>
<sequence length="310" mass="35140">MTNSKKRNHAEVKSTRAGYTVTVGRHEPMTLVRTTITSIRAPTWSAMQMEGLQEWRDWIALWAGPEAGTAPLYELANKIFSKIFFLGRLRVAKIIFEKHISERGYYGVTESKDGTHGRVTITLDPDDVRRPAGHRAGLLGTFLHECVHAFFHLYACGCDNCRPVLGPSGHGQSWFYLASHVEAVARRHLAEVGRVSVWWPMLANARPEYIPTASDWQELLEKFTLKDLSDLVSARLRVRETYFMNLLTLSRAQDGLEVEGVVGSTVTRWMDGMMDLRSKRRDGLLTAKECDDLEFMEVQLTVFTQALIPI</sequence>
<reference evidence="1" key="1">
    <citation type="journal article" date="2020" name="Stud. Mycol.">
        <title>101 Dothideomycetes genomes: a test case for predicting lifestyles and emergence of pathogens.</title>
        <authorList>
            <person name="Haridas S."/>
            <person name="Albert R."/>
            <person name="Binder M."/>
            <person name="Bloem J."/>
            <person name="Labutti K."/>
            <person name="Salamov A."/>
            <person name="Andreopoulos B."/>
            <person name="Baker S."/>
            <person name="Barry K."/>
            <person name="Bills G."/>
            <person name="Bluhm B."/>
            <person name="Cannon C."/>
            <person name="Castanera R."/>
            <person name="Culley D."/>
            <person name="Daum C."/>
            <person name="Ezra D."/>
            <person name="Gonzalez J."/>
            <person name="Henrissat B."/>
            <person name="Kuo A."/>
            <person name="Liang C."/>
            <person name="Lipzen A."/>
            <person name="Lutzoni F."/>
            <person name="Magnuson J."/>
            <person name="Mondo S."/>
            <person name="Nolan M."/>
            <person name="Ohm R."/>
            <person name="Pangilinan J."/>
            <person name="Park H.-J."/>
            <person name="Ramirez L."/>
            <person name="Alfaro M."/>
            <person name="Sun H."/>
            <person name="Tritt A."/>
            <person name="Yoshinaga Y."/>
            <person name="Zwiers L.-H."/>
            <person name="Turgeon B."/>
            <person name="Goodwin S."/>
            <person name="Spatafora J."/>
            <person name="Crous P."/>
            <person name="Grigoriev I."/>
        </authorList>
    </citation>
    <scope>NUCLEOTIDE SEQUENCE</scope>
    <source>
        <strain evidence="1">CBS 116005</strain>
    </source>
</reference>
<proteinExistence type="predicted"/>